<evidence type="ECO:0000256" key="1">
    <source>
        <dbReference type="SAM" id="MobiDB-lite"/>
    </source>
</evidence>
<feature type="compositionally biased region" description="Basic and acidic residues" evidence="1">
    <location>
        <begin position="219"/>
        <end position="260"/>
    </location>
</feature>
<organism evidence="3 4">
    <name type="scientific">Halosimplex rubrum</name>
    <dbReference type="NCBI Taxonomy" id="869889"/>
    <lineage>
        <taxon>Archaea</taxon>
        <taxon>Methanobacteriati</taxon>
        <taxon>Methanobacteriota</taxon>
        <taxon>Stenosarchaea group</taxon>
        <taxon>Halobacteria</taxon>
        <taxon>Halobacteriales</taxon>
        <taxon>Haloarculaceae</taxon>
        <taxon>Halosimplex</taxon>
    </lineage>
</organism>
<accession>A0A7D5TKJ7</accession>
<keyword evidence="2" id="KW-0812">Transmembrane</keyword>
<gene>
    <name evidence="3" type="ORF">HZS55_04960</name>
</gene>
<dbReference type="OrthoDB" id="240959at2157"/>
<feature type="region of interest" description="Disordered" evidence="1">
    <location>
        <begin position="210"/>
        <end position="260"/>
    </location>
</feature>
<dbReference type="GeneID" id="56077189"/>
<feature type="transmembrane region" description="Helical" evidence="2">
    <location>
        <begin position="90"/>
        <end position="108"/>
    </location>
</feature>
<dbReference type="AlphaFoldDB" id="A0A7D5TKJ7"/>
<feature type="transmembrane region" description="Helical" evidence="2">
    <location>
        <begin position="37"/>
        <end position="55"/>
    </location>
</feature>
<feature type="transmembrane region" description="Helical" evidence="2">
    <location>
        <begin position="13"/>
        <end position="31"/>
    </location>
</feature>
<name>A0A7D5TKJ7_9EURY</name>
<dbReference type="KEGG" id="hrr:HZS55_04960"/>
<evidence type="ECO:0000313" key="3">
    <source>
        <dbReference type="EMBL" id="QLH76692.1"/>
    </source>
</evidence>
<keyword evidence="4" id="KW-1185">Reference proteome</keyword>
<keyword evidence="2" id="KW-1133">Transmembrane helix</keyword>
<dbReference type="RefSeq" id="WP_179910627.1">
    <property type="nucleotide sequence ID" value="NZ_CP058910.1"/>
</dbReference>
<feature type="transmembrane region" description="Helical" evidence="2">
    <location>
        <begin position="67"/>
        <end position="84"/>
    </location>
</feature>
<proteinExistence type="predicted"/>
<reference evidence="3 4" key="1">
    <citation type="submission" date="2020-07" db="EMBL/GenBank/DDBJ databases">
        <title>Halosimplex pelagicum sp. nov. and Halosimplex rubrum sp. nov., isolated from salted brown alga Laminaria, and emended description of the genus Halosimplex.</title>
        <authorList>
            <person name="Cui H."/>
        </authorList>
    </citation>
    <scope>NUCLEOTIDE SEQUENCE [LARGE SCALE GENOMIC DNA]</scope>
    <source>
        <strain evidence="3 4">R27</strain>
    </source>
</reference>
<evidence type="ECO:0000256" key="2">
    <source>
        <dbReference type="SAM" id="Phobius"/>
    </source>
</evidence>
<dbReference type="EMBL" id="CP058910">
    <property type="protein sequence ID" value="QLH76692.1"/>
    <property type="molecule type" value="Genomic_DNA"/>
</dbReference>
<evidence type="ECO:0000313" key="4">
    <source>
        <dbReference type="Proteomes" id="UP000509667"/>
    </source>
</evidence>
<protein>
    <submittedName>
        <fullName evidence="3">MFS transporter</fullName>
    </submittedName>
</protein>
<keyword evidence="2" id="KW-0472">Membrane</keyword>
<sequence>MAATLREALREQVTLRAVAQWLVAGGVLYYLLDPSPAQFVTTTVSMGIFGLSELVTDVYDVRQSVRNAGFGVYALVGGAAMALLGDPNVAALPVAFLLVGAWFVLDAVQTVRHEGATESQPTGREVYHDYVGRRVREALDDGPRTRRELCEALDADDEAIDAAVAKLRSRGVVVREGSALRAVDPDDGGLTGRLAGLARRIARPLTLELGGDEGEVDGVDPKRGPADRADAVESRDDRSDRDDAAAGERGHEREYETADR</sequence>
<dbReference type="Proteomes" id="UP000509667">
    <property type="component" value="Chromosome"/>
</dbReference>